<sequence length="121" mass="13048">MDHDMSSTAPGYQMPPAMMPGMPADGQQRLEVAVTVVNTTGETRPVRPGREFMVRTDSGDPPLPPHSDTFGELPRLAPGSAVSGMLYFDLPPHSPAWIEWNHEGVTARLQIGVAPPHSNHG</sequence>
<comment type="caution">
    <text evidence="2">The sequence shown here is derived from an EMBL/GenBank/DDBJ whole genome shotgun (WGS) entry which is preliminary data.</text>
</comment>
<feature type="compositionally biased region" description="Low complexity" evidence="1">
    <location>
        <begin position="9"/>
        <end position="24"/>
    </location>
</feature>
<organism evidence="2 3">
    <name type="scientific">Kibdelosporangium lantanae</name>
    <dbReference type="NCBI Taxonomy" id="1497396"/>
    <lineage>
        <taxon>Bacteria</taxon>
        <taxon>Bacillati</taxon>
        <taxon>Actinomycetota</taxon>
        <taxon>Actinomycetes</taxon>
        <taxon>Pseudonocardiales</taxon>
        <taxon>Pseudonocardiaceae</taxon>
        <taxon>Kibdelosporangium</taxon>
    </lineage>
</organism>
<keyword evidence="3" id="KW-1185">Reference proteome</keyword>
<protein>
    <recommendedName>
        <fullName evidence="4">DUF4352 domain-containing protein</fullName>
    </recommendedName>
</protein>
<dbReference type="EMBL" id="JBHTIS010001668">
    <property type="protein sequence ID" value="MFD1048567.1"/>
    <property type="molecule type" value="Genomic_DNA"/>
</dbReference>
<proteinExistence type="predicted"/>
<reference evidence="3" key="1">
    <citation type="journal article" date="2019" name="Int. J. Syst. Evol. Microbiol.">
        <title>The Global Catalogue of Microorganisms (GCM) 10K type strain sequencing project: providing services to taxonomists for standard genome sequencing and annotation.</title>
        <authorList>
            <consortium name="The Broad Institute Genomics Platform"/>
            <consortium name="The Broad Institute Genome Sequencing Center for Infectious Disease"/>
            <person name="Wu L."/>
            <person name="Ma J."/>
        </authorList>
    </citation>
    <scope>NUCLEOTIDE SEQUENCE [LARGE SCALE GENOMIC DNA]</scope>
    <source>
        <strain evidence="3">JCM 31486</strain>
    </source>
</reference>
<feature type="region of interest" description="Disordered" evidence="1">
    <location>
        <begin position="40"/>
        <end position="69"/>
    </location>
</feature>
<gene>
    <name evidence="2" type="ORF">ACFQ1S_25050</name>
</gene>
<dbReference type="Proteomes" id="UP001597045">
    <property type="component" value="Unassembled WGS sequence"/>
</dbReference>
<accession>A0ABW3MEL2</accession>
<name>A0ABW3MEL2_9PSEU</name>
<evidence type="ECO:0000256" key="1">
    <source>
        <dbReference type="SAM" id="MobiDB-lite"/>
    </source>
</evidence>
<feature type="compositionally biased region" description="Basic and acidic residues" evidence="1">
    <location>
        <begin position="44"/>
        <end position="58"/>
    </location>
</feature>
<evidence type="ECO:0000313" key="2">
    <source>
        <dbReference type="EMBL" id="MFD1048567.1"/>
    </source>
</evidence>
<evidence type="ECO:0000313" key="3">
    <source>
        <dbReference type="Proteomes" id="UP001597045"/>
    </source>
</evidence>
<feature type="region of interest" description="Disordered" evidence="1">
    <location>
        <begin position="1"/>
        <end position="24"/>
    </location>
</feature>
<evidence type="ECO:0008006" key="4">
    <source>
        <dbReference type="Google" id="ProtNLM"/>
    </source>
</evidence>